<sequence length="215" mass="24135">MKRHVFCRCLLYGVTGALIGGWSMSGLAATATENLNRFFQEFKTLRAEFSQVVLDENLVPLEESAGRLWISRPGRFRWNYHPPFAQQIVADGVRIWIYDIELEQVTVRDQRSMLEGTPASLLAGQGDLGTDYVIQDLGQQGSVVWVSLQPKASNGGFAEVQLGFQNDTLRLIQLLDHLDQITRIVLSHVEENPQIPADQFHFTVPVGVDLIEAEL</sequence>
<keyword evidence="7" id="KW-0653">Protein transport</keyword>
<keyword evidence="6" id="KW-0574">Periplasm</keyword>
<gene>
    <name evidence="9" type="ORF">METZ01_LOCUS252851</name>
</gene>
<dbReference type="SUPFAM" id="SSF89392">
    <property type="entry name" value="Prokaryotic lipoproteins and lipoprotein localization factors"/>
    <property type="match status" value="1"/>
</dbReference>
<dbReference type="AlphaFoldDB" id="A0A382ILA3"/>
<dbReference type="EMBL" id="UINC01067885">
    <property type="protein sequence ID" value="SVB99997.1"/>
    <property type="molecule type" value="Genomic_DNA"/>
</dbReference>
<dbReference type="Gene3D" id="2.50.20.10">
    <property type="entry name" value="Lipoprotein localisation LolA/LolB/LppX"/>
    <property type="match status" value="1"/>
</dbReference>
<dbReference type="CDD" id="cd16325">
    <property type="entry name" value="LolA"/>
    <property type="match status" value="1"/>
</dbReference>
<accession>A0A382ILA3</accession>
<dbReference type="NCBIfam" id="TIGR00547">
    <property type="entry name" value="lolA"/>
    <property type="match status" value="1"/>
</dbReference>
<organism evidence="9">
    <name type="scientific">marine metagenome</name>
    <dbReference type="NCBI Taxonomy" id="408172"/>
    <lineage>
        <taxon>unclassified sequences</taxon>
        <taxon>metagenomes</taxon>
        <taxon>ecological metagenomes</taxon>
    </lineage>
</organism>
<name>A0A382ILA3_9ZZZZ</name>
<keyword evidence="8" id="KW-0143">Chaperone</keyword>
<dbReference type="HAMAP" id="MF_00240">
    <property type="entry name" value="LolA"/>
    <property type="match status" value="1"/>
</dbReference>
<evidence type="ECO:0000256" key="2">
    <source>
        <dbReference type="ARBA" id="ARBA00007615"/>
    </source>
</evidence>
<protein>
    <recommendedName>
        <fullName evidence="4">Outer-membrane lipoprotein carrier protein</fullName>
    </recommendedName>
</protein>
<dbReference type="PANTHER" id="PTHR35869">
    <property type="entry name" value="OUTER-MEMBRANE LIPOPROTEIN CARRIER PROTEIN"/>
    <property type="match status" value="1"/>
</dbReference>
<dbReference type="InterPro" id="IPR004564">
    <property type="entry name" value="OM_lipoprot_carrier_LolA-like"/>
</dbReference>
<dbReference type="GO" id="GO:0042953">
    <property type="term" value="P:lipoprotein transport"/>
    <property type="evidence" value="ECO:0007669"/>
    <property type="project" value="InterPro"/>
</dbReference>
<proteinExistence type="inferred from homology"/>
<comment type="subunit">
    <text evidence="3">Monomer.</text>
</comment>
<evidence type="ECO:0000256" key="1">
    <source>
        <dbReference type="ARBA" id="ARBA00004418"/>
    </source>
</evidence>
<evidence type="ECO:0000256" key="7">
    <source>
        <dbReference type="ARBA" id="ARBA00022927"/>
    </source>
</evidence>
<reference evidence="9" key="1">
    <citation type="submission" date="2018-05" db="EMBL/GenBank/DDBJ databases">
        <authorList>
            <person name="Lanie J.A."/>
            <person name="Ng W.-L."/>
            <person name="Kazmierczak K.M."/>
            <person name="Andrzejewski T.M."/>
            <person name="Davidsen T.M."/>
            <person name="Wayne K.J."/>
            <person name="Tettelin H."/>
            <person name="Glass J.I."/>
            <person name="Rusch D."/>
            <person name="Podicherti R."/>
            <person name="Tsui H.-C.T."/>
            <person name="Winkler M.E."/>
        </authorList>
    </citation>
    <scope>NUCLEOTIDE SEQUENCE</scope>
</reference>
<comment type="subcellular location">
    <subcellularLocation>
        <location evidence="1">Periplasm</location>
    </subcellularLocation>
</comment>
<dbReference type="GO" id="GO:0044874">
    <property type="term" value="P:lipoprotein localization to outer membrane"/>
    <property type="evidence" value="ECO:0007669"/>
    <property type="project" value="TreeGrafter"/>
</dbReference>
<dbReference type="InterPro" id="IPR018323">
    <property type="entry name" value="OM_lipoprot_carrier_LolA_Pbac"/>
</dbReference>
<evidence type="ECO:0000256" key="8">
    <source>
        <dbReference type="ARBA" id="ARBA00023186"/>
    </source>
</evidence>
<evidence type="ECO:0000256" key="3">
    <source>
        <dbReference type="ARBA" id="ARBA00011245"/>
    </source>
</evidence>
<comment type="similarity">
    <text evidence="2">Belongs to the LolA family.</text>
</comment>
<dbReference type="PANTHER" id="PTHR35869:SF1">
    <property type="entry name" value="OUTER-MEMBRANE LIPOPROTEIN CARRIER PROTEIN"/>
    <property type="match status" value="1"/>
</dbReference>
<evidence type="ECO:0000313" key="9">
    <source>
        <dbReference type="EMBL" id="SVB99997.1"/>
    </source>
</evidence>
<evidence type="ECO:0000256" key="5">
    <source>
        <dbReference type="ARBA" id="ARBA00022448"/>
    </source>
</evidence>
<dbReference type="GO" id="GO:0030288">
    <property type="term" value="C:outer membrane-bounded periplasmic space"/>
    <property type="evidence" value="ECO:0007669"/>
    <property type="project" value="TreeGrafter"/>
</dbReference>
<dbReference type="InterPro" id="IPR029046">
    <property type="entry name" value="LolA/LolB/LppX"/>
</dbReference>
<evidence type="ECO:0000256" key="4">
    <source>
        <dbReference type="ARBA" id="ARBA00014035"/>
    </source>
</evidence>
<keyword evidence="5" id="KW-0813">Transport</keyword>
<evidence type="ECO:0000256" key="6">
    <source>
        <dbReference type="ARBA" id="ARBA00022764"/>
    </source>
</evidence>
<dbReference type="Pfam" id="PF03548">
    <property type="entry name" value="LolA"/>
    <property type="match status" value="1"/>
</dbReference>